<dbReference type="STRING" id="566551.HMPREF0201_01277"/>
<evidence type="ECO:0000313" key="1">
    <source>
        <dbReference type="EMBL" id="EPF18672.1"/>
    </source>
</evidence>
<protein>
    <submittedName>
        <fullName evidence="1">Uncharacterized protein</fullName>
    </submittedName>
</protein>
<evidence type="ECO:0000313" key="2">
    <source>
        <dbReference type="Proteomes" id="UP000014585"/>
    </source>
</evidence>
<gene>
    <name evidence="1" type="ORF">HMPREF0201_01277</name>
</gene>
<name>S3JEN4_9ENTR</name>
<dbReference type="AlphaFoldDB" id="S3JEN4"/>
<proteinExistence type="predicted"/>
<accession>S3JEN4</accession>
<comment type="caution">
    <text evidence="1">The sequence shown here is derived from an EMBL/GenBank/DDBJ whole genome shotgun (WGS) entry which is preliminary data.</text>
</comment>
<dbReference type="Proteomes" id="UP000014585">
    <property type="component" value="Unassembled WGS sequence"/>
</dbReference>
<dbReference type="EMBL" id="ATDT01000006">
    <property type="protein sequence ID" value="EPF18672.1"/>
    <property type="molecule type" value="Genomic_DNA"/>
</dbReference>
<organism evidence="1 2">
    <name type="scientific">Cedecea davisae DSM 4568</name>
    <dbReference type="NCBI Taxonomy" id="566551"/>
    <lineage>
        <taxon>Bacteria</taxon>
        <taxon>Pseudomonadati</taxon>
        <taxon>Pseudomonadota</taxon>
        <taxon>Gammaproteobacteria</taxon>
        <taxon>Enterobacterales</taxon>
        <taxon>Enterobacteriaceae</taxon>
        <taxon>Cedecea</taxon>
    </lineage>
</organism>
<reference evidence="1 2" key="1">
    <citation type="submission" date="2013-04" db="EMBL/GenBank/DDBJ databases">
        <authorList>
            <person name="Weinstock G."/>
            <person name="Sodergren E."/>
            <person name="Lobos E.A."/>
            <person name="Fulton L."/>
            <person name="Fulton R."/>
            <person name="Courtney L."/>
            <person name="Fronick C."/>
            <person name="O'Laughlin M."/>
            <person name="Godfrey J."/>
            <person name="Wilson R.M."/>
            <person name="Miner T."/>
            <person name="Farmer C."/>
            <person name="Delehaunty K."/>
            <person name="Cordes M."/>
            <person name="Minx P."/>
            <person name="Tomlinson C."/>
            <person name="Chen J."/>
            <person name="Wollam A."/>
            <person name="Pepin K.H."/>
            <person name="Palsikar V.B."/>
            <person name="Zhang X."/>
            <person name="Suruliraj S."/>
            <person name="Perna N.T."/>
            <person name="Plunkett G."/>
            <person name="Warren W."/>
            <person name="Mitreva M."/>
            <person name="Mardis E.R."/>
            <person name="Wilson R.K."/>
        </authorList>
    </citation>
    <scope>NUCLEOTIDE SEQUENCE [LARGE SCALE GENOMIC DNA]</scope>
    <source>
        <strain evidence="1 2">DSM 4568</strain>
    </source>
</reference>
<sequence length="129" mass="14503">MLQQLHHRGKPLAQLGISKVLRARHQLAGEEIQLPRRQLRFRHFGHAAVTQTPHKAGIPQPQYRVKPGDMQRQVVDLFQLQRLTVCIEEATQRQHGILFTQLALKAIMDTVEPVIASNPNGSKVAIASP</sequence>
<dbReference type="HOGENOM" id="CLU_1944859_0_0_6"/>